<dbReference type="PANTHER" id="PTHR11616">
    <property type="entry name" value="SODIUM/CHLORIDE DEPENDENT TRANSPORTER"/>
    <property type="match status" value="1"/>
</dbReference>
<name>A0AAV7ABI0_ENGPU</name>
<accession>A0AAV7ABI0</accession>
<evidence type="ECO:0000256" key="4">
    <source>
        <dbReference type="ARBA" id="ARBA00022989"/>
    </source>
</evidence>
<keyword evidence="3 6" id="KW-0812">Transmembrane</keyword>
<sequence>MILCLLATWIIVYFCIWKGVKSTGKVVYFTALFPYVVLIVLLAHGVTLPGALDGIVYYLKPNWSKLAEAQVRNIHRASWGIERSQLRNCRIIL</sequence>
<evidence type="ECO:0000256" key="5">
    <source>
        <dbReference type="ARBA" id="ARBA00023136"/>
    </source>
</evidence>
<proteinExistence type="predicted"/>
<reference evidence="7" key="1">
    <citation type="thesis" date="2020" institute="ProQuest LLC" country="789 East Eisenhower Parkway, Ann Arbor, MI, USA">
        <title>Comparative Genomics and Chromosome Evolution.</title>
        <authorList>
            <person name="Mudd A.B."/>
        </authorList>
    </citation>
    <scope>NUCLEOTIDE SEQUENCE</scope>
    <source>
        <strain evidence="7">237g6f4</strain>
        <tissue evidence="7">Blood</tissue>
    </source>
</reference>
<dbReference type="PROSITE" id="PS50267">
    <property type="entry name" value="NA_NEUROTRAN_SYMP_3"/>
    <property type="match status" value="1"/>
</dbReference>
<comment type="caution">
    <text evidence="7">The sequence shown here is derived from an EMBL/GenBank/DDBJ whole genome shotgun (WGS) entry which is preliminary data.</text>
</comment>
<dbReference type="InterPro" id="IPR000175">
    <property type="entry name" value="Na/ntran_symport"/>
</dbReference>
<protein>
    <submittedName>
        <fullName evidence="7">Uncharacterized protein</fullName>
    </submittedName>
</protein>
<dbReference type="Pfam" id="PF00209">
    <property type="entry name" value="SNF"/>
    <property type="match status" value="1"/>
</dbReference>
<dbReference type="AlphaFoldDB" id="A0AAV7ABI0"/>
<evidence type="ECO:0000256" key="6">
    <source>
        <dbReference type="SAM" id="Phobius"/>
    </source>
</evidence>
<dbReference type="InterPro" id="IPR037272">
    <property type="entry name" value="SNS_sf"/>
</dbReference>
<dbReference type="GO" id="GO:0005886">
    <property type="term" value="C:plasma membrane"/>
    <property type="evidence" value="ECO:0007669"/>
    <property type="project" value="TreeGrafter"/>
</dbReference>
<keyword evidence="8" id="KW-1185">Reference proteome</keyword>
<evidence type="ECO:0000313" key="7">
    <source>
        <dbReference type="EMBL" id="KAG8557252.1"/>
    </source>
</evidence>
<evidence type="ECO:0000256" key="2">
    <source>
        <dbReference type="ARBA" id="ARBA00022448"/>
    </source>
</evidence>
<organism evidence="7 8">
    <name type="scientific">Engystomops pustulosus</name>
    <name type="common">Tungara frog</name>
    <name type="synonym">Physalaemus pustulosus</name>
    <dbReference type="NCBI Taxonomy" id="76066"/>
    <lineage>
        <taxon>Eukaryota</taxon>
        <taxon>Metazoa</taxon>
        <taxon>Chordata</taxon>
        <taxon>Craniata</taxon>
        <taxon>Vertebrata</taxon>
        <taxon>Euteleostomi</taxon>
        <taxon>Amphibia</taxon>
        <taxon>Batrachia</taxon>
        <taxon>Anura</taxon>
        <taxon>Neobatrachia</taxon>
        <taxon>Hyloidea</taxon>
        <taxon>Leptodactylidae</taxon>
        <taxon>Leiuperinae</taxon>
        <taxon>Engystomops</taxon>
    </lineage>
</organism>
<comment type="subcellular location">
    <subcellularLocation>
        <location evidence="1">Membrane</location>
        <topology evidence="1">Multi-pass membrane protein</topology>
    </subcellularLocation>
</comment>
<feature type="transmembrane region" description="Helical" evidence="6">
    <location>
        <begin position="32"/>
        <end position="59"/>
    </location>
</feature>
<dbReference type="PANTHER" id="PTHR11616:SF126">
    <property type="entry name" value="TRANSPORTER"/>
    <property type="match status" value="1"/>
</dbReference>
<evidence type="ECO:0000256" key="1">
    <source>
        <dbReference type="ARBA" id="ARBA00004141"/>
    </source>
</evidence>
<keyword evidence="2" id="KW-0813">Transport</keyword>
<evidence type="ECO:0000256" key="3">
    <source>
        <dbReference type="ARBA" id="ARBA00022692"/>
    </source>
</evidence>
<evidence type="ECO:0000313" key="8">
    <source>
        <dbReference type="Proteomes" id="UP000824782"/>
    </source>
</evidence>
<dbReference type="EMBL" id="WNYA01000009">
    <property type="protein sequence ID" value="KAG8557252.1"/>
    <property type="molecule type" value="Genomic_DNA"/>
</dbReference>
<dbReference type="Proteomes" id="UP000824782">
    <property type="component" value="Unassembled WGS sequence"/>
</dbReference>
<dbReference type="GO" id="GO:0005332">
    <property type="term" value="F:gamma-aminobutyric acid:sodium:chloride symporter activity"/>
    <property type="evidence" value="ECO:0007669"/>
    <property type="project" value="TreeGrafter"/>
</dbReference>
<gene>
    <name evidence="7" type="ORF">GDO81_018381</name>
</gene>
<keyword evidence="5 6" id="KW-0472">Membrane</keyword>
<keyword evidence="4 6" id="KW-1133">Transmembrane helix</keyword>
<dbReference type="SUPFAM" id="SSF161070">
    <property type="entry name" value="SNF-like"/>
    <property type="match status" value="1"/>
</dbReference>